<dbReference type="AlphaFoldDB" id="A0A397TKB8"/>
<evidence type="ECO:0000313" key="1">
    <source>
        <dbReference type="EMBL" id="RIA97819.1"/>
    </source>
</evidence>
<accession>A0A397TKB8</accession>
<comment type="caution">
    <text evidence="1">The sequence shown here is derived from an EMBL/GenBank/DDBJ whole genome shotgun (WGS) entry which is preliminary data.</text>
</comment>
<sequence length="133" mass="15155">MDESRGVIGNRKKVRNEVFKNVSHISEIQLKKCLCKSPSASKEQAYALIPHERIGRYISQVLILEELELEAEVNISIVYENIPEGETIRETAQRIVQDNLSERDVKAISKILVETASDPVVVSSHLFRLQREL</sequence>
<gene>
    <name evidence="1" type="ORF">C1645_732094</name>
</gene>
<keyword evidence="2" id="KW-1185">Reference proteome</keyword>
<name>A0A397TKB8_9GLOM</name>
<organism evidence="1 2">
    <name type="scientific">Glomus cerebriforme</name>
    <dbReference type="NCBI Taxonomy" id="658196"/>
    <lineage>
        <taxon>Eukaryota</taxon>
        <taxon>Fungi</taxon>
        <taxon>Fungi incertae sedis</taxon>
        <taxon>Mucoromycota</taxon>
        <taxon>Glomeromycotina</taxon>
        <taxon>Glomeromycetes</taxon>
        <taxon>Glomerales</taxon>
        <taxon>Glomeraceae</taxon>
        <taxon>Glomus</taxon>
    </lineage>
</organism>
<dbReference type="OrthoDB" id="2429379at2759"/>
<dbReference type="EMBL" id="QKYT01000024">
    <property type="protein sequence ID" value="RIA97819.1"/>
    <property type="molecule type" value="Genomic_DNA"/>
</dbReference>
<proteinExistence type="predicted"/>
<evidence type="ECO:0000313" key="2">
    <source>
        <dbReference type="Proteomes" id="UP000265703"/>
    </source>
</evidence>
<protein>
    <submittedName>
        <fullName evidence="1">Uncharacterized protein</fullName>
    </submittedName>
</protein>
<dbReference type="Proteomes" id="UP000265703">
    <property type="component" value="Unassembled WGS sequence"/>
</dbReference>
<reference evidence="1 2" key="1">
    <citation type="submission" date="2018-06" db="EMBL/GenBank/DDBJ databases">
        <title>Comparative genomics reveals the genomic features of Rhizophagus irregularis, R. cerebriforme, R. diaphanum and Gigaspora rosea, and their symbiotic lifestyle signature.</title>
        <authorList>
            <person name="Morin E."/>
            <person name="San Clemente H."/>
            <person name="Chen E.C.H."/>
            <person name="De La Providencia I."/>
            <person name="Hainaut M."/>
            <person name="Kuo A."/>
            <person name="Kohler A."/>
            <person name="Murat C."/>
            <person name="Tang N."/>
            <person name="Roy S."/>
            <person name="Loubradou J."/>
            <person name="Henrissat B."/>
            <person name="Grigoriev I.V."/>
            <person name="Corradi N."/>
            <person name="Roux C."/>
            <person name="Martin F.M."/>
        </authorList>
    </citation>
    <scope>NUCLEOTIDE SEQUENCE [LARGE SCALE GENOMIC DNA]</scope>
    <source>
        <strain evidence="1 2">DAOM 227022</strain>
    </source>
</reference>